<dbReference type="SUPFAM" id="SSF51695">
    <property type="entry name" value="PLC-like phosphodiesterases"/>
    <property type="match status" value="1"/>
</dbReference>
<dbReference type="EMBL" id="JBHSUA010000002">
    <property type="protein sequence ID" value="MFC6395401.1"/>
    <property type="molecule type" value="Genomic_DNA"/>
</dbReference>
<evidence type="ECO:0000259" key="1">
    <source>
        <dbReference type="PROSITE" id="PS51704"/>
    </source>
</evidence>
<evidence type="ECO:0000313" key="2">
    <source>
        <dbReference type="EMBL" id="MFC6395401.1"/>
    </source>
</evidence>
<dbReference type="PROSITE" id="PS50007">
    <property type="entry name" value="PIPLC_X_DOMAIN"/>
    <property type="match status" value="1"/>
</dbReference>
<dbReference type="Gene3D" id="3.20.20.190">
    <property type="entry name" value="Phosphatidylinositol (PI) phosphodiesterase"/>
    <property type="match status" value="1"/>
</dbReference>
<dbReference type="PANTHER" id="PTHR43805:SF1">
    <property type="entry name" value="GP-PDE DOMAIN-CONTAINING PROTEIN"/>
    <property type="match status" value="1"/>
</dbReference>
<feature type="domain" description="GP-PDE" evidence="1">
    <location>
        <begin position="13"/>
        <end position="253"/>
    </location>
</feature>
<dbReference type="PROSITE" id="PS51704">
    <property type="entry name" value="GP_PDE"/>
    <property type="match status" value="1"/>
</dbReference>
<dbReference type="CDD" id="cd08561">
    <property type="entry name" value="GDPD_cytoplasmic_ScUgpQ2_like"/>
    <property type="match status" value="1"/>
</dbReference>
<sequence>MIARDFPYFDQPFIPLAHRGGSLLGGNLGRENTLHAFANAVSLGYRYLETDVHATADGHLVAFHDDVLDRVTDATGAIRELPLAGVREARIAGIDQVPTLDEVFEHFPEQRINIDIKAPGAIEPLVAAIDAHRAHDRVCVGSFTPSSLERFRRLSGGQVPTSVGPRGIAWTGLVPMLPRLLASPGVAFQMPVDHVVGGRRVRLLTPWLLDSAHRRGKVVHVWTINDSEQMHQLIDLGVDGLVTDAIDVLKGVLLERGLWHGGEQTN</sequence>
<comment type="caution">
    <text evidence="2">The sequence shown here is derived from an EMBL/GenBank/DDBJ whole genome shotgun (WGS) entry which is preliminary data.</text>
</comment>
<protein>
    <submittedName>
        <fullName evidence="2">Glycerophosphodiester phosphodiesterase</fullName>
    </submittedName>
</protein>
<dbReference type="InterPro" id="IPR017946">
    <property type="entry name" value="PLC-like_Pdiesterase_TIM-brl"/>
</dbReference>
<dbReference type="InterPro" id="IPR030395">
    <property type="entry name" value="GP_PDE_dom"/>
</dbReference>
<name>A0ABW1WWF3_9ACTN</name>
<proteinExistence type="predicted"/>
<gene>
    <name evidence="2" type="ORF">ACFP57_00120</name>
</gene>
<evidence type="ECO:0000313" key="3">
    <source>
        <dbReference type="Proteomes" id="UP001596266"/>
    </source>
</evidence>
<reference evidence="3" key="1">
    <citation type="journal article" date="2019" name="Int. J. Syst. Evol. Microbiol.">
        <title>The Global Catalogue of Microorganisms (GCM) 10K type strain sequencing project: providing services to taxonomists for standard genome sequencing and annotation.</title>
        <authorList>
            <consortium name="The Broad Institute Genomics Platform"/>
            <consortium name="The Broad Institute Genome Sequencing Center for Infectious Disease"/>
            <person name="Wu L."/>
            <person name="Ma J."/>
        </authorList>
    </citation>
    <scope>NUCLEOTIDE SEQUENCE [LARGE SCALE GENOMIC DNA]</scope>
    <source>
        <strain evidence="3">CGMCC 1.15277</strain>
    </source>
</reference>
<dbReference type="PANTHER" id="PTHR43805">
    <property type="entry name" value="GLYCEROPHOSPHORYL DIESTER PHOSPHODIESTERASE"/>
    <property type="match status" value="1"/>
</dbReference>
<keyword evidence="3" id="KW-1185">Reference proteome</keyword>
<dbReference type="Pfam" id="PF03009">
    <property type="entry name" value="GDPD"/>
    <property type="match status" value="1"/>
</dbReference>
<accession>A0ABW1WWF3</accession>
<dbReference type="Proteomes" id="UP001596266">
    <property type="component" value="Unassembled WGS sequence"/>
</dbReference>
<dbReference type="RefSeq" id="WP_343886672.1">
    <property type="nucleotide sequence ID" value="NZ_BAAAKI010000017.1"/>
</dbReference>
<organism evidence="2 3">
    <name type="scientific">Luteococcus sanguinis</name>
    <dbReference type="NCBI Taxonomy" id="174038"/>
    <lineage>
        <taxon>Bacteria</taxon>
        <taxon>Bacillati</taxon>
        <taxon>Actinomycetota</taxon>
        <taxon>Actinomycetes</taxon>
        <taxon>Propionibacteriales</taxon>
        <taxon>Propionibacteriaceae</taxon>
        <taxon>Luteococcus</taxon>
    </lineage>
</organism>